<evidence type="ECO:0000256" key="10">
    <source>
        <dbReference type="ARBA" id="ARBA00048167"/>
    </source>
</evidence>
<evidence type="ECO:0000256" key="2">
    <source>
        <dbReference type="ARBA" id="ARBA00022603"/>
    </source>
</evidence>
<feature type="compositionally biased region" description="Low complexity" evidence="11">
    <location>
        <begin position="1"/>
        <end position="32"/>
    </location>
</feature>
<evidence type="ECO:0000256" key="8">
    <source>
        <dbReference type="ARBA" id="ARBA00047306"/>
    </source>
</evidence>
<keyword evidence="4" id="KW-0949">S-adenosyl-L-methionine</keyword>
<evidence type="ECO:0000313" key="12">
    <source>
        <dbReference type="EMBL" id="KAK8022309.1"/>
    </source>
</evidence>
<evidence type="ECO:0000256" key="6">
    <source>
        <dbReference type="ARBA" id="ARBA00039449"/>
    </source>
</evidence>
<dbReference type="InterPro" id="IPR029063">
    <property type="entry name" value="SAM-dependent_MTases_sf"/>
</dbReference>
<name>A0ABR1RYP0_9PEZI</name>
<evidence type="ECO:0000256" key="9">
    <source>
        <dbReference type="ARBA" id="ARBA00047885"/>
    </source>
</evidence>
<comment type="catalytic activity">
    <reaction evidence="9">
        <text>N-terminal L-prolyl-L-prolyl-L-lysyl-[protein] + 2 S-adenosyl-L-methionine = N-terminal N,N-dimethyl-L-prolyl-L-prolyl-L-lysyl-[protein] + 2 S-adenosyl-L-homocysteine + 2 H(+)</text>
        <dbReference type="Rhea" id="RHEA:54736"/>
        <dbReference type="Rhea" id="RHEA-COMP:13787"/>
        <dbReference type="Rhea" id="RHEA-COMP:13974"/>
        <dbReference type="ChEBI" id="CHEBI:15378"/>
        <dbReference type="ChEBI" id="CHEBI:57856"/>
        <dbReference type="ChEBI" id="CHEBI:59789"/>
        <dbReference type="ChEBI" id="CHEBI:138059"/>
        <dbReference type="ChEBI" id="CHEBI:138318"/>
        <dbReference type="EC" id="2.1.1.244"/>
    </reaction>
</comment>
<reference evidence="12 13" key="1">
    <citation type="submission" date="2023-01" db="EMBL/GenBank/DDBJ databases">
        <title>Analysis of 21 Apiospora genomes using comparative genomics revels a genus with tremendous synthesis potential of carbohydrate active enzymes and secondary metabolites.</title>
        <authorList>
            <person name="Sorensen T."/>
        </authorList>
    </citation>
    <scope>NUCLEOTIDE SEQUENCE [LARGE SCALE GENOMIC DNA]</scope>
    <source>
        <strain evidence="12 13">CBS 33761</strain>
    </source>
</reference>
<proteinExistence type="inferred from homology"/>
<dbReference type="SUPFAM" id="SSF53335">
    <property type="entry name" value="S-adenosyl-L-methionine-dependent methyltransferases"/>
    <property type="match status" value="1"/>
</dbReference>
<dbReference type="PANTHER" id="PTHR12753">
    <property type="entry name" value="AD-003 - RELATED"/>
    <property type="match status" value="1"/>
</dbReference>
<evidence type="ECO:0000313" key="13">
    <source>
        <dbReference type="Proteomes" id="UP001444661"/>
    </source>
</evidence>
<feature type="compositionally biased region" description="Acidic residues" evidence="11">
    <location>
        <begin position="51"/>
        <end position="67"/>
    </location>
</feature>
<comment type="catalytic activity">
    <reaction evidence="8">
        <text>N-terminal L-seryl-L-prolyl-L-lysyl-[protein] + 3 S-adenosyl-L-methionine = N-terminal N,N,N-trimethyl-L-seryl-L-prolyl-L-lysyl-[protein] + 3 S-adenosyl-L-homocysteine + 3 H(+)</text>
        <dbReference type="Rhea" id="RHEA:54724"/>
        <dbReference type="Rhea" id="RHEA-COMP:13789"/>
        <dbReference type="Rhea" id="RHEA-COMP:13973"/>
        <dbReference type="ChEBI" id="CHEBI:15378"/>
        <dbReference type="ChEBI" id="CHEBI:57856"/>
        <dbReference type="ChEBI" id="CHEBI:59789"/>
        <dbReference type="ChEBI" id="CHEBI:138061"/>
        <dbReference type="ChEBI" id="CHEBI:138317"/>
        <dbReference type="EC" id="2.1.1.244"/>
    </reaction>
</comment>
<protein>
    <recommendedName>
        <fullName evidence="6">Alpha N-terminal protein methyltransferase 1</fullName>
        <ecNumber evidence="5">2.1.1.244</ecNumber>
    </recommendedName>
    <alternativeName>
        <fullName evidence="7">X-Pro-Lys N-terminal protein methyltransferase 1</fullName>
    </alternativeName>
</protein>
<evidence type="ECO:0000256" key="1">
    <source>
        <dbReference type="ARBA" id="ARBA00009059"/>
    </source>
</evidence>
<keyword evidence="3" id="KW-0808">Transferase</keyword>
<organism evidence="12 13">
    <name type="scientific">Apiospora rasikravindrae</name>
    <dbReference type="NCBI Taxonomy" id="990691"/>
    <lineage>
        <taxon>Eukaryota</taxon>
        <taxon>Fungi</taxon>
        <taxon>Dikarya</taxon>
        <taxon>Ascomycota</taxon>
        <taxon>Pezizomycotina</taxon>
        <taxon>Sordariomycetes</taxon>
        <taxon>Xylariomycetidae</taxon>
        <taxon>Amphisphaeriales</taxon>
        <taxon>Apiosporaceae</taxon>
        <taxon>Apiospora</taxon>
    </lineage>
</organism>
<comment type="caution">
    <text evidence="12">The sequence shown here is derived from an EMBL/GenBank/DDBJ whole genome shotgun (WGS) entry which is preliminary data.</text>
</comment>
<keyword evidence="13" id="KW-1185">Reference proteome</keyword>
<gene>
    <name evidence="12" type="ORF">PG993_013076</name>
</gene>
<evidence type="ECO:0000256" key="4">
    <source>
        <dbReference type="ARBA" id="ARBA00022691"/>
    </source>
</evidence>
<comment type="catalytic activity">
    <reaction evidence="10">
        <text>N-terminal L-alanyl-L-prolyl-L-lysyl-[protein] + 3 S-adenosyl-L-methionine = N-terminal N,N,N-trimethyl-L-alanyl-L-prolyl-L-lysyl-[protein] + 3 S-adenosyl-L-homocysteine + 3 H(+)</text>
        <dbReference type="Rhea" id="RHEA:54712"/>
        <dbReference type="Rhea" id="RHEA-COMP:13785"/>
        <dbReference type="Rhea" id="RHEA-COMP:13971"/>
        <dbReference type="ChEBI" id="CHEBI:15378"/>
        <dbReference type="ChEBI" id="CHEBI:57856"/>
        <dbReference type="ChEBI" id="CHEBI:59789"/>
        <dbReference type="ChEBI" id="CHEBI:138057"/>
        <dbReference type="ChEBI" id="CHEBI:138315"/>
        <dbReference type="EC" id="2.1.1.244"/>
    </reaction>
</comment>
<evidence type="ECO:0000256" key="3">
    <source>
        <dbReference type="ARBA" id="ARBA00022679"/>
    </source>
</evidence>
<accession>A0ABR1RYP0</accession>
<feature type="region of interest" description="Disordered" evidence="11">
    <location>
        <begin position="1"/>
        <end position="76"/>
    </location>
</feature>
<dbReference type="EMBL" id="JAQQWK010000012">
    <property type="protein sequence ID" value="KAK8022309.1"/>
    <property type="molecule type" value="Genomic_DNA"/>
</dbReference>
<comment type="similarity">
    <text evidence="1">Belongs to the methyltransferase superfamily. NTM1 family.</text>
</comment>
<evidence type="ECO:0000256" key="11">
    <source>
        <dbReference type="SAM" id="MobiDB-lite"/>
    </source>
</evidence>
<evidence type="ECO:0000256" key="7">
    <source>
        <dbReference type="ARBA" id="ARBA00043129"/>
    </source>
</evidence>
<dbReference type="EC" id="2.1.1.244" evidence="5"/>
<sequence length="302" mass="33185">MGPAPTTTRTTRASNRAAANEAAAKTTTEQNESTATEDSSLKEQQQQQIEGEGENEEEGEWEDEEQEAPPPDSLMRTEDQLSYWSGISADVNGMLGGFPNISTVDLRGSRAFLVKLGIGKTKGLQKVERMLEGGAGIGRITKGLLFDISQTVDVVEPIAKFTDELSQTPGVGQIYNMGLEEWPPSTSTTTEDDSSSPQKYNLIWLQWCLGHLTDTQLVAFLRRCRDVLVSSSESSPAPAIVVKENNTTTDADLFDDLDSSVTRTDDKYRALFREAGLRLVRTELQNGLPKGLYPVRMYALKV</sequence>
<dbReference type="InterPro" id="IPR008576">
    <property type="entry name" value="MeTrfase_NTM1"/>
</dbReference>
<dbReference type="Proteomes" id="UP001444661">
    <property type="component" value="Unassembled WGS sequence"/>
</dbReference>
<keyword evidence="2" id="KW-0489">Methyltransferase</keyword>
<evidence type="ECO:0000256" key="5">
    <source>
        <dbReference type="ARBA" id="ARBA00039112"/>
    </source>
</evidence>
<dbReference type="PANTHER" id="PTHR12753:SF0">
    <property type="entry name" value="ALPHA N-TERMINAL PROTEIN METHYLTRANSFERASE 1"/>
    <property type="match status" value="1"/>
</dbReference>
<dbReference type="Pfam" id="PF05891">
    <property type="entry name" value="Methyltransf_PK"/>
    <property type="match status" value="1"/>
</dbReference>
<dbReference type="Gene3D" id="3.40.50.150">
    <property type="entry name" value="Vaccinia Virus protein VP39"/>
    <property type="match status" value="1"/>
</dbReference>